<proteinExistence type="predicted"/>
<keyword evidence="4" id="KW-1185">Reference proteome</keyword>
<dbReference type="Gene3D" id="3.40.50.1820">
    <property type="entry name" value="alpha/beta hydrolase"/>
    <property type="match status" value="1"/>
</dbReference>
<dbReference type="SUPFAM" id="SSF53474">
    <property type="entry name" value="alpha/beta-Hydrolases"/>
    <property type="match status" value="1"/>
</dbReference>
<dbReference type="EMBL" id="LT629772">
    <property type="protein sequence ID" value="SDS54438.1"/>
    <property type="molecule type" value="Genomic_DNA"/>
</dbReference>
<dbReference type="Proteomes" id="UP000199103">
    <property type="component" value="Chromosome I"/>
</dbReference>
<feature type="domain" description="BD-FAE-like" evidence="2">
    <location>
        <begin position="9"/>
        <end position="207"/>
    </location>
</feature>
<dbReference type="InterPro" id="IPR029058">
    <property type="entry name" value="AB_hydrolase_fold"/>
</dbReference>
<evidence type="ECO:0000313" key="4">
    <source>
        <dbReference type="Proteomes" id="UP000199103"/>
    </source>
</evidence>
<dbReference type="PANTHER" id="PTHR48081:SF6">
    <property type="entry name" value="PEPTIDASE S9 PROLYL OLIGOPEPTIDASE CATALYTIC DOMAIN-CONTAINING PROTEIN"/>
    <property type="match status" value="1"/>
</dbReference>
<evidence type="ECO:0000259" key="2">
    <source>
        <dbReference type="Pfam" id="PF20434"/>
    </source>
</evidence>
<evidence type="ECO:0000313" key="3">
    <source>
        <dbReference type="EMBL" id="SDS54438.1"/>
    </source>
</evidence>
<organism evidence="3 4">
    <name type="scientific">Microlunatus soli</name>
    <dbReference type="NCBI Taxonomy" id="630515"/>
    <lineage>
        <taxon>Bacteria</taxon>
        <taxon>Bacillati</taxon>
        <taxon>Actinomycetota</taxon>
        <taxon>Actinomycetes</taxon>
        <taxon>Propionibacteriales</taxon>
        <taxon>Propionibacteriaceae</taxon>
        <taxon>Microlunatus</taxon>
    </lineage>
</organism>
<dbReference type="Pfam" id="PF20434">
    <property type="entry name" value="BD-FAE"/>
    <property type="match status" value="1"/>
</dbReference>
<dbReference type="STRING" id="630515.SAMN04489812_2231"/>
<accession>A0A1H1T2P9</accession>
<dbReference type="AlphaFoldDB" id="A0A1H1T2P9"/>
<gene>
    <name evidence="3" type="ORF">SAMN04489812_2231</name>
</gene>
<sequence length="253" mass="27152">MRGLATMALDLTCYPVDSEERPTVLVLPGGGYAHLAAHEGEPVALWLNTLGLHAAVLRYTVGEAVHPAALHDGREALHLLRTGRTELAVEHDHLGVLGFSAGGHLAGMLATDTDDVMGTDPRSFAGRPDAAILCYPVTDLRESLAGRIPNLHIGTTRNLLHEPSAELLADLSPSTRVTEDVPPLYIWTTSDDEGVPALHSLELMTALAVAGVPFEGHVFRHGRHGLGLADEEEPAVAQWKDLCATWLDELGWL</sequence>
<reference evidence="3 4" key="1">
    <citation type="submission" date="2016-10" db="EMBL/GenBank/DDBJ databases">
        <authorList>
            <person name="de Groot N.N."/>
        </authorList>
    </citation>
    <scope>NUCLEOTIDE SEQUENCE [LARGE SCALE GENOMIC DNA]</scope>
    <source>
        <strain evidence="3 4">DSM 21800</strain>
    </source>
</reference>
<evidence type="ECO:0000256" key="1">
    <source>
        <dbReference type="ARBA" id="ARBA00022801"/>
    </source>
</evidence>
<dbReference type="GO" id="GO:0016787">
    <property type="term" value="F:hydrolase activity"/>
    <property type="evidence" value="ECO:0007669"/>
    <property type="project" value="UniProtKB-KW"/>
</dbReference>
<dbReference type="InterPro" id="IPR049492">
    <property type="entry name" value="BD-FAE-like_dom"/>
</dbReference>
<dbReference type="InterPro" id="IPR050300">
    <property type="entry name" value="GDXG_lipolytic_enzyme"/>
</dbReference>
<protein>
    <submittedName>
        <fullName evidence="3">Alpha/beta hydrolase fold</fullName>
    </submittedName>
</protein>
<dbReference type="PANTHER" id="PTHR48081">
    <property type="entry name" value="AB HYDROLASE SUPERFAMILY PROTEIN C4A8.06C"/>
    <property type="match status" value="1"/>
</dbReference>
<keyword evidence="1 3" id="KW-0378">Hydrolase</keyword>
<name>A0A1H1T2P9_9ACTN</name>